<evidence type="ECO:0000313" key="2">
    <source>
        <dbReference type="EnsemblMetazoa" id="XP_038049288.1"/>
    </source>
</evidence>
<dbReference type="Pfam" id="PF11069">
    <property type="entry name" value="CFAP298"/>
    <property type="match status" value="1"/>
</dbReference>
<dbReference type="RefSeq" id="XP_038049288.1">
    <property type="nucleotide sequence ID" value="XM_038193360.1"/>
</dbReference>
<evidence type="ECO:0000313" key="3">
    <source>
        <dbReference type="Proteomes" id="UP000887568"/>
    </source>
</evidence>
<keyword evidence="3" id="KW-1185">Reference proteome</keyword>
<evidence type="ECO:0000256" key="1">
    <source>
        <dbReference type="ARBA" id="ARBA00009619"/>
    </source>
</evidence>
<comment type="similarity">
    <text evidence="1">Belongs to the CFAP298 family.</text>
</comment>
<dbReference type="GeneID" id="119722944"/>
<proteinExistence type="inferred from homology"/>
<accession>A0A913ZBY1</accession>
<name>A0A913ZBY1_PATMI</name>
<dbReference type="PANTHER" id="PTHR13238:SF0">
    <property type="entry name" value="CILIA- AND FLAGELLA-ASSOCIATED PROTEIN 298"/>
    <property type="match status" value="1"/>
</dbReference>
<dbReference type="OrthoDB" id="276065at2759"/>
<dbReference type="OMA" id="YRKQEEW"/>
<evidence type="ECO:0008006" key="4">
    <source>
        <dbReference type="Google" id="ProtNLM"/>
    </source>
</evidence>
<dbReference type="CTD" id="56683"/>
<organism evidence="2 3">
    <name type="scientific">Patiria miniata</name>
    <name type="common">Bat star</name>
    <name type="synonym">Asterina miniata</name>
    <dbReference type="NCBI Taxonomy" id="46514"/>
    <lineage>
        <taxon>Eukaryota</taxon>
        <taxon>Metazoa</taxon>
        <taxon>Echinodermata</taxon>
        <taxon>Eleutherozoa</taxon>
        <taxon>Asterozoa</taxon>
        <taxon>Asteroidea</taxon>
        <taxon>Valvatacea</taxon>
        <taxon>Valvatida</taxon>
        <taxon>Asterinidae</taxon>
        <taxon>Patiria</taxon>
    </lineage>
</organism>
<dbReference type="AlphaFoldDB" id="A0A913ZBY1"/>
<dbReference type="EnsemblMetazoa" id="XM_038193359.1">
    <property type="protein sequence ID" value="XP_038049287.1"/>
    <property type="gene ID" value="LOC119722944"/>
</dbReference>
<dbReference type="Proteomes" id="UP000887568">
    <property type="component" value="Unplaced"/>
</dbReference>
<reference evidence="2" key="1">
    <citation type="submission" date="2022-11" db="UniProtKB">
        <authorList>
            <consortium name="EnsemblMetazoa"/>
        </authorList>
    </citation>
    <scope>IDENTIFICATION</scope>
</reference>
<protein>
    <recommendedName>
        <fullName evidence="4">Cilia- and flagella-associated protein 298</fullName>
    </recommendedName>
</protein>
<dbReference type="PANTHER" id="PTHR13238">
    <property type="entry name" value="PROTEIN C21ORF59"/>
    <property type="match status" value="1"/>
</dbReference>
<dbReference type="RefSeq" id="XP_038049287.1">
    <property type="nucleotide sequence ID" value="XM_038193359.1"/>
</dbReference>
<dbReference type="EnsemblMetazoa" id="XM_038193360.1">
    <property type="protein sequence ID" value="XP_038049288.1"/>
    <property type="gene ID" value="LOC119722944"/>
</dbReference>
<sequence length="291" mass="32948">MVKLHIKHGDESQFLYDTTVNTTIDDLIRDLVIIYNGRLKISRLSQEMKELSEHGISLPPNMQGLADEQIQDLKLIDEWQTKCEPSGGATFNKDAIGRRNGYACNEKMKDVISKTVSEATKAVSKDLVQSNMCLTYQTVKDGLDQLRGAVMIVYPMGLPPHDPIRMEFENQEDLAGSQASLDVLEEANASLWFSGKEMQRGKKLSDIVGKNEKTKIIVKLQKKGQGAPGREPVFSQDEQKEMMAYAYRKQEQMKKLETEMDDTHLGSEWADPNSLKRQFHGLRDVKWGGPR</sequence>
<dbReference type="InterPro" id="IPR021298">
    <property type="entry name" value="CFAP298"/>
</dbReference>
<dbReference type="GO" id="GO:0003352">
    <property type="term" value="P:regulation of cilium movement"/>
    <property type="evidence" value="ECO:0007669"/>
    <property type="project" value="InterPro"/>
</dbReference>